<dbReference type="PANTHER" id="PTHR11977:SF130">
    <property type="entry name" value="SEVERIN"/>
    <property type="match status" value="1"/>
</dbReference>
<gene>
    <name evidence="3" type="ORF">OS493_019163</name>
</gene>
<dbReference type="OrthoDB" id="6375767at2759"/>
<comment type="caution">
    <text evidence="3">The sequence shown here is derived from an EMBL/GenBank/DDBJ whole genome shotgun (WGS) entry which is preliminary data.</text>
</comment>
<dbReference type="SMART" id="SM00262">
    <property type="entry name" value="GEL"/>
    <property type="match status" value="2"/>
</dbReference>
<dbReference type="Pfam" id="PF00626">
    <property type="entry name" value="Gelsolin"/>
    <property type="match status" value="2"/>
</dbReference>
<feature type="domain" description="Gelsolin-like" evidence="2">
    <location>
        <begin position="197"/>
        <end position="261"/>
    </location>
</feature>
<feature type="region of interest" description="Disordered" evidence="1">
    <location>
        <begin position="145"/>
        <end position="171"/>
    </location>
</feature>
<keyword evidence="4" id="KW-1185">Reference proteome</keyword>
<accession>A0A9X0CKC5</accession>
<dbReference type="GO" id="GO:0005737">
    <property type="term" value="C:cytoplasm"/>
    <property type="evidence" value="ECO:0007669"/>
    <property type="project" value="TreeGrafter"/>
</dbReference>
<sequence length="265" mass="29601">MSTSGLEKSLPQMSMVTAAYKTVELDTFLNDKPVQHREVMKHESDMFRSYFEQIEILKGGAATGFRRVGPKEYKPRLLQFNDEGRNKVKMTEVAYCKESITPDNVYIIDNGLTIYQVNGSQSDKDEKFKAGQYVAKLKSERGNAKSDVLGDNFQSKAGLPSGKVDSEEPVDDDFEPTIKKLSDEAGHLQLSDTSGFSKNVLKSADVFVVDTGKACFIWVGSKASVDERRKSFEYAHNYLLKTKHPLVPVTVVNEGQKSAEFDAVF</sequence>
<dbReference type="GO" id="GO:0051015">
    <property type="term" value="F:actin filament binding"/>
    <property type="evidence" value="ECO:0007669"/>
    <property type="project" value="InterPro"/>
</dbReference>
<dbReference type="SUPFAM" id="SSF55753">
    <property type="entry name" value="Actin depolymerizing proteins"/>
    <property type="match status" value="3"/>
</dbReference>
<organism evidence="3 4">
    <name type="scientific">Desmophyllum pertusum</name>
    <dbReference type="NCBI Taxonomy" id="174260"/>
    <lineage>
        <taxon>Eukaryota</taxon>
        <taxon>Metazoa</taxon>
        <taxon>Cnidaria</taxon>
        <taxon>Anthozoa</taxon>
        <taxon>Hexacorallia</taxon>
        <taxon>Scleractinia</taxon>
        <taxon>Caryophylliina</taxon>
        <taxon>Caryophylliidae</taxon>
        <taxon>Desmophyllum</taxon>
    </lineage>
</organism>
<dbReference type="AlphaFoldDB" id="A0A9X0CKC5"/>
<evidence type="ECO:0000259" key="2">
    <source>
        <dbReference type="Pfam" id="PF00626"/>
    </source>
</evidence>
<dbReference type="EMBL" id="MU827312">
    <property type="protein sequence ID" value="KAJ7360071.1"/>
    <property type="molecule type" value="Genomic_DNA"/>
</dbReference>
<proteinExistence type="predicted"/>
<dbReference type="GO" id="GO:0015629">
    <property type="term" value="C:actin cytoskeleton"/>
    <property type="evidence" value="ECO:0007669"/>
    <property type="project" value="TreeGrafter"/>
</dbReference>
<dbReference type="InterPro" id="IPR029006">
    <property type="entry name" value="ADF-H/Gelsolin-like_dom_sf"/>
</dbReference>
<name>A0A9X0CKC5_9CNID</name>
<dbReference type="InterPro" id="IPR007122">
    <property type="entry name" value="Villin/Gelsolin"/>
</dbReference>
<evidence type="ECO:0000313" key="3">
    <source>
        <dbReference type="EMBL" id="KAJ7360071.1"/>
    </source>
</evidence>
<evidence type="ECO:0000313" key="4">
    <source>
        <dbReference type="Proteomes" id="UP001163046"/>
    </source>
</evidence>
<evidence type="ECO:0000256" key="1">
    <source>
        <dbReference type="SAM" id="MobiDB-lite"/>
    </source>
</evidence>
<dbReference type="InterPro" id="IPR007123">
    <property type="entry name" value="Gelsolin-like_dom"/>
</dbReference>
<protein>
    <recommendedName>
        <fullName evidence="2">Gelsolin-like domain-containing protein</fullName>
    </recommendedName>
</protein>
<reference evidence="3" key="1">
    <citation type="submission" date="2023-01" db="EMBL/GenBank/DDBJ databases">
        <title>Genome assembly of the deep-sea coral Lophelia pertusa.</title>
        <authorList>
            <person name="Herrera S."/>
            <person name="Cordes E."/>
        </authorList>
    </citation>
    <scope>NUCLEOTIDE SEQUENCE</scope>
    <source>
        <strain evidence="3">USNM1676648</strain>
        <tissue evidence="3">Polyp</tissue>
    </source>
</reference>
<feature type="domain" description="Gelsolin-like" evidence="2">
    <location>
        <begin position="88"/>
        <end position="141"/>
    </location>
</feature>
<dbReference type="PANTHER" id="PTHR11977">
    <property type="entry name" value="VILLIN"/>
    <property type="match status" value="1"/>
</dbReference>
<dbReference type="Proteomes" id="UP001163046">
    <property type="component" value="Unassembled WGS sequence"/>
</dbReference>
<dbReference type="GO" id="GO:0008154">
    <property type="term" value="P:actin polymerization or depolymerization"/>
    <property type="evidence" value="ECO:0007669"/>
    <property type="project" value="TreeGrafter"/>
</dbReference>
<dbReference type="Gene3D" id="3.40.20.10">
    <property type="entry name" value="Severin"/>
    <property type="match status" value="3"/>
</dbReference>